<dbReference type="AlphaFoldDB" id="A0A370QPA6"/>
<evidence type="ECO:0000256" key="2">
    <source>
        <dbReference type="SAM" id="Phobius"/>
    </source>
</evidence>
<organism evidence="4 5">
    <name type="scientific">Enterobacillus tribolii</name>
    <dbReference type="NCBI Taxonomy" id="1487935"/>
    <lineage>
        <taxon>Bacteria</taxon>
        <taxon>Pseudomonadati</taxon>
        <taxon>Pseudomonadota</taxon>
        <taxon>Gammaproteobacteria</taxon>
        <taxon>Enterobacterales</taxon>
        <taxon>Hafniaceae</taxon>
        <taxon>Enterobacillus</taxon>
    </lineage>
</organism>
<feature type="transmembrane region" description="Helical" evidence="2">
    <location>
        <begin position="112"/>
        <end position="133"/>
    </location>
</feature>
<comment type="caution">
    <text evidence="4">The sequence shown here is derived from an EMBL/GenBank/DDBJ whole genome shotgun (WGS) entry which is preliminary data.</text>
</comment>
<dbReference type="InterPro" id="IPR010982">
    <property type="entry name" value="Lambda_DNA-bd_dom_sf"/>
</dbReference>
<evidence type="ECO:0000313" key="5">
    <source>
        <dbReference type="Proteomes" id="UP000254848"/>
    </source>
</evidence>
<dbReference type="SUPFAM" id="SSF47413">
    <property type="entry name" value="lambda repressor-like DNA-binding domains"/>
    <property type="match status" value="1"/>
</dbReference>
<dbReference type="InterPro" id="IPR025194">
    <property type="entry name" value="RodZ-like_C"/>
</dbReference>
<dbReference type="RefSeq" id="WP_115458956.1">
    <property type="nucleotide sequence ID" value="NZ_QRAP01000006.1"/>
</dbReference>
<dbReference type="PANTHER" id="PTHR34475">
    <property type="match status" value="1"/>
</dbReference>
<keyword evidence="2" id="KW-0812">Transmembrane</keyword>
<evidence type="ECO:0000259" key="3">
    <source>
        <dbReference type="PROSITE" id="PS50943"/>
    </source>
</evidence>
<name>A0A370QPA6_9GAMM</name>
<dbReference type="GO" id="GO:0003677">
    <property type="term" value="F:DNA binding"/>
    <property type="evidence" value="ECO:0007669"/>
    <property type="project" value="InterPro"/>
</dbReference>
<sequence>MNTEATQDQTAKITPGARLRQAREQLGLSQKAVAERLCLKVSTVREIEEDSIPDDLASTFVRGYIRSYSKLVHIPEEELLPLLNRPTTQKTIKVASMQNFSLSKKRKRRDGWLMMFTWLVIIVVIGLTGTWWWQNHKAQQQDIVEMADHSSAQLARNNAGEGQAVPLNHSDADDAPGSASVAAPVTPPVLPQASEQAANPNTSAAPVDSAPAVVSPSQANIEPVPSLPTAGATVDNGAAPAASGDGLVMNFSADCWLEVHDATGKTLFSGMQKSGGRLDLTGTAPYKLKIGAPASVQVTYQGNPVDLSQFVKTSRVARLTVGG</sequence>
<keyword evidence="2" id="KW-1133">Transmembrane helix</keyword>
<dbReference type="Pfam" id="PF13464">
    <property type="entry name" value="RodZ_C"/>
    <property type="match status" value="1"/>
</dbReference>
<feature type="region of interest" description="Disordered" evidence="1">
    <location>
        <begin position="162"/>
        <end position="219"/>
    </location>
</feature>
<dbReference type="SMART" id="SM00530">
    <property type="entry name" value="HTH_XRE"/>
    <property type="match status" value="1"/>
</dbReference>
<dbReference type="InterPro" id="IPR050400">
    <property type="entry name" value="Bact_Cytoskel_RodZ"/>
</dbReference>
<keyword evidence="5" id="KW-1185">Reference proteome</keyword>
<dbReference type="EMBL" id="QRAP01000006">
    <property type="protein sequence ID" value="RDK89830.1"/>
    <property type="molecule type" value="Genomic_DNA"/>
</dbReference>
<feature type="compositionally biased region" description="Polar residues" evidence="1">
    <location>
        <begin position="193"/>
        <end position="202"/>
    </location>
</feature>
<protein>
    <submittedName>
        <fullName evidence="4">Cytoskeleton protein RodZ</fullName>
    </submittedName>
</protein>
<dbReference type="Gene3D" id="1.10.260.40">
    <property type="entry name" value="lambda repressor-like DNA-binding domains"/>
    <property type="match status" value="1"/>
</dbReference>
<keyword evidence="2" id="KW-0472">Membrane</keyword>
<feature type="compositionally biased region" description="Low complexity" evidence="1">
    <location>
        <begin position="203"/>
        <end position="217"/>
    </location>
</feature>
<reference evidence="4 5" key="1">
    <citation type="submission" date="2018-07" db="EMBL/GenBank/DDBJ databases">
        <title>Genomic Encyclopedia of Type Strains, Phase IV (KMG-IV): sequencing the most valuable type-strain genomes for metagenomic binning, comparative biology and taxonomic classification.</title>
        <authorList>
            <person name="Goeker M."/>
        </authorList>
    </citation>
    <scope>NUCLEOTIDE SEQUENCE [LARGE SCALE GENOMIC DNA]</scope>
    <source>
        <strain evidence="4 5">DSM 103736</strain>
    </source>
</reference>
<gene>
    <name evidence="4" type="ORF">C8D90_10635</name>
</gene>
<proteinExistence type="predicted"/>
<dbReference type="Pfam" id="PF13413">
    <property type="entry name" value="HTH_25"/>
    <property type="match status" value="1"/>
</dbReference>
<dbReference type="PANTHER" id="PTHR34475:SF1">
    <property type="entry name" value="CYTOSKELETON PROTEIN RODZ"/>
    <property type="match status" value="1"/>
</dbReference>
<feature type="domain" description="HTH cro/C1-type" evidence="3">
    <location>
        <begin position="19"/>
        <end position="48"/>
    </location>
</feature>
<dbReference type="NCBIfam" id="NF008109">
    <property type="entry name" value="PRK10856.1"/>
    <property type="match status" value="1"/>
</dbReference>
<dbReference type="PROSITE" id="PS50943">
    <property type="entry name" value="HTH_CROC1"/>
    <property type="match status" value="1"/>
</dbReference>
<dbReference type="InterPro" id="IPR001387">
    <property type="entry name" value="Cro/C1-type_HTH"/>
</dbReference>
<accession>A0A370QPA6</accession>
<evidence type="ECO:0000313" key="4">
    <source>
        <dbReference type="EMBL" id="RDK89830.1"/>
    </source>
</evidence>
<dbReference type="OrthoDB" id="9790252at2"/>
<evidence type="ECO:0000256" key="1">
    <source>
        <dbReference type="SAM" id="MobiDB-lite"/>
    </source>
</evidence>
<dbReference type="CDD" id="cd00093">
    <property type="entry name" value="HTH_XRE"/>
    <property type="match status" value="1"/>
</dbReference>
<dbReference type="Proteomes" id="UP000254848">
    <property type="component" value="Unassembled WGS sequence"/>
</dbReference>